<evidence type="ECO:0000256" key="1">
    <source>
        <dbReference type="ARBA" id="ARBA00004459"/>
    </source>
</evidence>
<comment type="similarity">
    <text evidence="2 8">Belongs to the YscJ lipoprotein family.</text>
</comment>
<evidence type="ECO:0000256" key="2">
    <source>
        <dbReference type="ARBA" id="ARBA00009509"/>
    </source>
</evidence>
<dbReference type="KEGG" id="aav:Aave_0466"/>
<keyword evidence="4 8" id="KW-0472">Membrane</keyword>
<dbReference type="Pfam" id="PF01514">
    <property type="entry name" value="YscJ_FliF"/>
    <property type="match status" value="1"/>
</dbReference>
<feature type="transmembrane region" description="Helical" evidence="8">
    <location>
        <begin position="218"/>
        <end position="239"/>
    </location>
</feature>
<dbReference type="GO" id="GO:0009279">
    <property type="term" value="C:cell outer membrane"/>
    <property type="evidence" value="ECO:0007669"/>
    <property type="project" value="UniProtKB-SubCell"/>
</dbReference>
<dbReference type="InterPro" id="IPR006182">
    <property type="entry name" value="FliF_N_dom"/>
</dbReference>
<comment type="subcellular location">
    <subcellularLocation>
        <location evidence="1">Cell outer membrane</location>
        <topology evidence="1">Lipid-anchor</topology>
    </subcellularLocation>
</comment>
<dbReference type="STRING" id="397945.Aave_0466"/>
<evidence type="ECO:0000313" key="12">
    <source>
        <dbReference type="Proteomes" id="UP000002596"/>
    </source>
</evidence>
<dbReference type="OrthoDB" id="115186at2"/>
<dbReference type="HOGENOM" id="CLU_073268_0_0_4"/>
<dbReference type="PRINTS" id="PR01338">
    <property type="entry name" value="TYPE3OMKPROT"/>
</dbReference>
<dbReference type="EMBL" id="CP000512">
    <property type="protein sequence ID" value="ABM31073.1"/>
    <property type="molecule type" value="Genomic_DNA"/>
</dbReference>
<dbReference type="Gene3D" id="3.30.70.1530">
    <property type="entry name" value="Hypothetical protein rpa1041"/>
    <property type="match status" value="1"/>
</dbReference>
<evidence type="ECO:0000256" key="7">
    <source>
        <dbReference type="ARBA" id="ARBA00023288"/>
    </source>
</evidence>
<dbReference type="RefSeq" id="WP_011793649.1">
    <property type="nucleotide sequence ID" value="NC_008752.1"/>
</dbReference>
<keyword evidence="6 8" id="KW-0998">Cell outer membrane</keyword>
<dbReference type="NCBIfam" id="TIGR02544">
    <property type="entry name" value="III_secr_YscJ"/>
    <property type="match status" value="1"/>
</dbReference>
<dbReference type="eggNOG" id="COG4669">
    <property type="taxonomic scope" value="Bacteria"/>
</dbReference>
<evidence type="ECO:0000256" key="5">
    <source>
        <dbReference type="ARBA" id="ARBA00023139"/>
    </source>
</evidence>
<keyword evidence="3 8" id="KW-0732">Signal</keyword>
<evidence type="ECO:0000256" key="3">
    <source>
        <dbReference type="ARBA" id="ARBA00022729"/>
    </source>
</evidence>
<dbReference type="PANTHER" id="PTHR30046">
    <property type="entry name" value="FLAGELLAR M-RING PROTEIN"/>
    <property type="match status" value="1"/>
</dbReference>
<evidence type="ECO:0000313" key="11">
    <source>
        <dbReference type="EMBL" id="ABM31073.1"/>
    </source>
</evidence>
<dbReference type="InterPro" id="IPR045851">
    <property type="entry name" value="AMP-bd_C_sf"/>
</dbReference>
<protein>
    <recommendedName>
        <fullName evidence="8">Lipoprotein</fullName>
    </recommendedName>
</protein>
<evidence type="ECO:0000256" key="9">
    <source>
        <dbReference type="SAM" id="MobiDB-lite"/>
    </source>
</evidence>
<dbReference type="PANTHER" id="PTHR30046:SF2">
    <property type="entry name" value="YOP PROTEINS TRANSLOCATION LIPOPROTEIN J"/>
    <property type="match status" value="1"/>
</dbReference>
<evidence type="ECO:0000256" key="4">
    <source>
        <dbReference type="ARBA" id="ARBA00023136"/>
    </source>
</evidence>
<gene>
    <name evidence="11" type="ordered locus">Aave_0466</name>
</gene>
<keyword evidence="8" id="KW-1133">Transmembrane helix</keyword>
<dbReference type="AlphaFoldDB" id="A1TJD5"/>
<dbReference type="GO" id="GO:0009306">
    <property type="term" value="P:protein secretion"/>
    <property type="evidence" value="ECO:0007669"/>
    <property type="project" value="InterPro"/>
</dbReference>
<name>A1TJD5_PARC0</name>
<keyword evidence="7 8" id="KW-0449">Lipoprotein</keyword>
<keyword evidence="5 8" id="KW-0564">Palmitate</keyword>
<dbReference type="InterPro" id="IPR003282">
    <property type="entry name" value="T3SS_SctJ"/>
</dbReference>
<keyword evidence="8" id="KW-0812">Transmembrane</keyword>
<dbReference type="Proteomes" id="UP000002596">
    <property type="component" value="Chromosome"/>
</dbReference>
<organism evidence="11 12">
    <name type="scientific">Paracidovorax citrulli (strain AAC00-1)</name>
    <name type="common">Acidovorax citrulli</name>
    <dbReference type="NCBI Taxonomy" id="397945"/>
    <lineage>
        <taxon>Bacteria</taxon>
        <taxon>Pseudomonadati</taxon>
        <taxon>Pseudomonadota</taxon>
        <taxon>Betaproteobacteria</taxon>
        <taxon>Burkholderiales</taxon>
        <taxon>Comamonadaceae</taxon>
        <taxon>Paracidovorax</taxon>
    </lineage>
</organism>
<evidence type="ECO:0000256" key="6">
    <source>
        <dbReference type="ARBA" id="ARBA00023237"/>
    </source>
</evidence>
<feature type="region of interest" description="Disordered" evidence="9">
    <location>
        <begin position="258"/>
        <end position="287"/>
    </location>
</feature>
<dbReference type="InterPro" id="IPR043427">
    <property type="entry name" value="YscJ/FliF"/>
</dbReference>
<reference evidence="11" key="1">
    <citation type="submission" date="2006-12" db="EMBL/GenBank/DDBJ databases">
        <title>Complete sequence of Acidovorax avenae subsp. citrulli AAC00-1.</title>
        <authorList>
            <consortium name="US DOE Joint Genome Institute"/>
            <person name="Copeland A."/>
            <person name="Lucas S."/>
            <person name="Lapidus A."/>
            <person name="Barry K."/>
            <person name="Detter J.C."/>
            <person name="Glavina del Rio T."/>
            <person name="Dalin E."/>
            <person name="Tice H."/>
            <person name="Pitluck S."/>
            <person name="Kiss H."/>
            <person name="Brettin T."/>
            <person name="Bruce D."/>
            <person name="Han C."/>
            <person name="Tapia R."/>
            <person name="Gilna P."/>
            <person name="Schmutz J."/>
            <person name="Larimer F."/>
            <person name="Land M."/>
            <person name="Hauser L."/>
            <person name="Kyrpides N."/>
            <person name="Kim E."/>
            <person name="Stahl D."/>
            <person name="Richardson P."/>
        </authorList>
    </citation>
    <scope>NUCLEOTIDE SEQUENCE</scope>
    <source>
        <strain evidence="11">AAC00-1</strain>
    </source>
</reference>
<evidence type="ECO:0000259" key="10">
    <source>
        <dbReference type="Pfam" id="PF01514"/>
    </source>
</evidence>
<feature type="domain" description="Flagellar M-ring N-terminal" evidence="10">
    <location>
        <begin position="34"/>
        <end position="198"/>
    </location>
</feature>
<evidence type="ECO:0000256" key="8">
    <source>
        <dbReference type="RuleBase" id="RU364102"/>
    </source>
</evidence>
<accession>A1TJD5</accession>
<feature type="compositionally biased region" description="Low complexity" evidence="9">
    <location>
        <begin position="258"/>
        <end position="280"/>
    </location>
</feature>
<dbReference type="Gene3D" id="3.30.300.30">
    <property type="match status" value="1"/>
</dbReference>
<sequence>MTHDTPYPARGFSPLRRWLAPLVLLLALVGCKDDLYTKQTEADANDMVAALLESGIDAGKATSDAGKTWNVQVEKSDVVRSLAVLRSYGLPRERHATLGEMFKKEGLISTPTEERVRFIYGVAQQLEATLSQIDGVVTARVQIVLPNNDPLASTVKPASASVFIKYRESANIAGLTAGIKNMVARSVEGLTYENVTVTLVPGMPIGPAPEKEASRAGLWAALAAAVLLVLGGAAGWIAWKRPAWLPAGLRRKPEAAGGELAADASAASPASAAPLPSAPAMAKGLAG</sequence>
<proteinExistence type="inferred from homology"/>